<proteinExistence type="predicted"/>
<feature type="transmembrane region" description="Helical" evidence="1">
    <location>
        <begin position="64"/>
        <end position="97"/>
    </location>
</feature>
<name>A0A9P5TE08_9AGAM</name>
<protein>
    <submittedName>
        <fullName evidence="2">Uncharacterized protein</fullName>
    </submittedName>
</protein>
<organism evidence="2 3">
    <name type="scientific">Russula ochroleuca</name>
    <dbReference type="NCBI Taxonomy" id="152965"/>
    <lineage>
        <taxon>Eukaryota</taxon>
        <taxon>Fungi</taxon>
        <taxon>Dikarya</taxon>
        <taxon>Basidiomycota</taxon>
        <taxon>Agaricomycotina</taxon>
        <taxon>Agaricomycetes</taxon>
        <taxon>Russulales</taxon>
        <taxon>Russulaceae</taxon>
        <taxon>Russula</taxon>
    </lineage>
</organism>
<dbReference type="Proteomes" id="UP000759537">
    <property type="component" value="Unassembled WGS sequence"/>
</dbReference>
<dbReference type="EMBL" id="WHVB01000001">
    <property type="protein sequence ID" value="KAF8487294.1"/>
    <property type="molecule type" value="Genomic_DNA"/>
</dbReference>
<evidence type="ECO:0000313" key="3">
    <source>
        <dbReference type="Proteomes" id="UP000759537"/>
    </source>
</evidence>
<gene>
    <name evidence="2" type="ORF">DFH94DRAFT_797786</name>
</gene>
<sequence>MEATSAAIWSRNVVAVLIASTIWVINGAFVIQASLYKGVSQQLLSGAQRPGQIIVSFVTEARSVLTVIVMGVIWLLHVTGVVPTVFVCINLDVFVVYRNTDFGMPWIITMLIAASRMYRGLNDFLYSGTTYDNHVFPLLYAHCTKISILAHTISTGVWGTPVMPVQLDEIGVDVRTAHKSQPLPDVTGNPTYPR</sequence>
<dbReference type="AlphaFoldDB" id="A0A9P5TE08"/>
<dbReference type="OrthoDB" id="3268114at2759"/>
<comment type="caution">
    <text evidence="2">The sequence shown here is derived from an EMBL/GenBank/DDBJ whole genome shotgun (WGS) entry which is preliminary data.</text>
</comment>
<keyword evidence="1" id="KW-1133">Transmembrane helix</keyword>
<keyword evidence="1" id="KW-0812">Transmembrane</keyword>
<evidence type="ECO:0000313" key="2">
    <source>
        <dbReference type="EMBL" id="KAF8487294.1"/>
    </source>
</evidence>
<evidence type="ECO:0000256" key="1">
    <source>
        <dbReference type="SAM" id="Phobius"/>
    </source>
</evidence>
<reference evidence="2" key="1">
    <citation type="submission" date="2019-10" db="EMBL/GenBank/DDBJ databases">
        <authorList>
            <consortium name="DOE Joint Genome Institute"/>
            <person name="Kuo A."/>
            <person name="Miyauchi S."/>
            <person name="Kiss E."/>
            <person name="Drula E."/>
            <person name="Kohler A."/>
            <person name="Sanchez-Garcia M."/>
            <person name="Andreopoulos B."/>
            <person name="Barry K.W."/>
            <person name="Bonito G."/>
            <person name="Buee M."/>
            <person name="Carver A."/>
            <person name="Chen C."/>
            <person name="Cichocki N."/>
            <person name="Clum A."/>
            <person name="Culley D."/>
            <person name="Crous P.W."/>
            <person name="Fauchery L."/>
            <person name="Girlanda M."/>
            <person name="Hayes R."/>
            <person name="Keri Z."/>
            <person name="LaButti K."/>
            <person name="Lipzen A."/>
            <person name="Lombard V."/>
            <person name="Magnuson J."/>
            <person name="Maillard F."/>
            <person name="Morin E."/>
            <person name="Murat C."/>
            <person name="Nolan M."/>
            <person name="Ohm R."/>
            <person name="Pangilinan J."/>
            <person name="Pereira M."/>
            <person name="Perotto S."/>
            <person name="Peter M."/>
            <person name="Riley R."/>
            <person name="Sitrit Y."/>
            <person name="Stielow B."/>
            <person name="Szollosi G."/>
            <person name="Zifcakova L."/>
            <person name="Stursova M."/>
            <person name="Spatafora J.W."/>
            <person name="Tedersoo L."/>
            <person name="Vaario L.-M."/>
            <person name="Yamada A."/>
            <person name="Yan M."/>
            <person name="Wang P."/>
            <person name="Xu J."/>
            <person name="Bruns T."/>
            <person name="Baldrian P."/>
            <person name="Vilgalys R."/>
            <person name="Henrissat B."/>
            <person name="Grigoriev I.V."/>
            <person name="Hibbett D."/>
            <person name="Nagy L.G."/>
            <person name="Martin F.M."/>
        </authorList>
    </citation>
    <scope>NUCLEOTIDE SEQUENCE</scope>
    <source>
        <strain evidence="2">Prilba</strain>
    </source>
</reference>
<accession>A0A9P5TE08</accession>
<reference evidence="2" key="2">
    <citation type="journal article" date="2020" name="Nat. Commun.">
        <title>Large-scale genome sequencing of mycorrhizal fungi provides insights into the early evolution of symbiotic traits.</title>
        <authorList>
            <person name="Miyauchi S."/>
            <person name="Kiss E."/>
            <person name="Kuo A."/>
            <person name="Drula E."/>
            <person name="Kohler A."/>
            <person name="Sanchez-Garcia M."/>
            <person name="Morin E."/>
            <person name="Andreopoulos B."/>
            <person name="Barry K.W."/>
            <person name="Bonito G."/>
            <person name="Buee M."/>
            <person name="Carver A."/>
            <person name="Chen C."/>
            <person name="Cichocki N."/>
            <person name="Clum A."/>
            <person name="Culley D."/>
            <person name="Crous P.W."/>
            <person name="Fauchery L."/>
            <person name="Girlanda M."/>
            <person name="Hayes R.D."/>
            <person name="Keri Z."/>
            <person name="LaButti K."/>
            <person name="Lipzen A."/>
            <person name="Lombard V."/>
            <person name="Magnuson J."/>
            <person name="Maillard F."/>
            <person name="Murat C."/>
            <person name="Nolan M."/>
            <person name="Ohm R.A."/>
            <person name="Pangilinan J."/>
            <person name="Pereira M.F."/>
            <person name="Perotto S."/>
            <person name="Peter M."/>
            <person name="Pfister S."/>
            <person name="Riley R."/>
            <person name="Sitrit Y."/>
            <person name="Stielow J.B."/>
            <person name="Szollosi G."/>
            <person name="Zifcakova L."/>
            <person name="Stursova M."/>
            <person name="Spatafora J.W."/>
            <person name="Tedersoo L."/>
            <person name="Vaario L.M."/>
            <person name="Yamada A."/>
            <person name="Yan M."/>
            <person name="Wang P."/>
            <person name="Xu J."/>
            <person name="Bruns T."/>
            <person name="Baldrian P."/>
            <person name="Vilgalys R."/>
            <person name="Dunand C."/>
            <person name="Henrissat B."/>
            <person name="Grigoriev I.V."/>
            <person name="Hibbett D."/>
            <person name="Nagy L.G."/>
            <person name="Martin F.M."/>
        </authorList>
    </citation>
    <scope>NUCLEOTIDE SEQUENCE</scope>
    <source>
        <strain evidence="2">Prilba</strain>
    </source>
</reference>
<feature type="transmembrane region" description="Helical" evidence="1">
    <location>
        <begin position="12"/>
        <end position="35"/>
    </location>
</feature>
<keyword evidence="1" id="KW-0472">Membrane</keyword>
<keyword evidence="3" id="KW-1185">Reference proteome</keyword>